<sequence>MVGGERTKAAGAPAEAEMDLDFSRWGAVPSFEFAFNSENFSDRVLQLEVVARGDDTGQPVPDSARRPEEEADKGQSIDSSSTIAGTAVLTVRTLHINSAILAARSPFFLKLFSNGMKESDQVHPRIRIDDYGNVIASFSHSSSYIYNSFLLWLCYYLYSFKVKT</sequence>
<reference evidence="1" key="1">
    <citation type="submission" date="2021-05" db="EMBL/GenBank/DDBJ databases">
        <authorList>
            <person name="Scholz U."/>
            <person name="Mascher M."/>
            <person name="Fiebig A."/>
        </authorList>
    </citation>
    <scope>NUCLEOTIDE SEQUENCE [LARGE SCALE GENOMIC DNA]</scope>
</reference>
<reference evidence="1" key="2">
    <citation type="submission" date="2025-09" db="UniProtKB">
        <authorList>
            <consortium name="EnsemblPlants"/>
        </authorList>
    </citation>
    <scope>IDENTIFICATION</scope>
</reference>
<protein>
    <submittedName>
        <fullName evidence="1">Uncharacterized protein</fullName>
    </submittedName>
</protein>
<evidence type="ECO:0000313" key="2">
    <source>
        <dbReference type="Proteomes" id="UP001732700"/>
    </source>
</evidence>
<organism evidence="1 2">
    <name type="scientific">Avena sativa</name>
    <name type="common">Oat</name>
    <dbReference type="NCBI Taxonomy" id="4498"/>
    <lineage>
        <taxon>Eukaryota</taxon>
        <taxon>Viridiplantae</taxon>
        <taxon>Streptophyta</taxon>
        <taxon>Embryophyta</taxon>
        <taxon>Tracheophyta</taxon>
        <taxon>Spermatophyta</taxon>
        <taxon>Magnoliopsida</taxon>
        <taxon>Liliopsida</taxon>
        <taxon>Poales</taxon>
        <taxon>Poaceae</taxon>
        <taxon>BOP clade</taxon>
        <taxon>Pooideae</taxon>
        <taxon>Poodae</taxon>
        <taxon>Poeae</taxon>
        <taxon>Poeae Chloroplast Group 1 (Aveneae type)</taxon>
        <taxon>Aveninae</taxon>
        <taxon>Avena</taxon>
    </lineage>
</organism>
<name>A0ACD6A857_AVESA</name>
<accession>A0ACD6A857</accession>
<proteinExistence type="predicted"/>
<dbReference type="EnsemblPlants" id="AVESA.00010b.r2.7CG0712730.1">
    <property type="protein sequence ID" value="AVESA.00010b.r2.7CG0712730.1.CDS"/>
    <property type="gene ID" value="AVESA.00010b.r2.7CG0712730"/>
</dbReference>
<dbReference type="Proteomes" id="UP001732700">
    <property type="component" value="Chromosome 7C"/>
</dbReference>
<evidence type="ECO:0000313" key="1">
    <source>
        <dbReference type="EnsemblPlants" id="AVESA.00010b.r2.7CG0712730.1.CDS"/>
    </source>
</evidence>
<keyword evidence="2" id="KW-1185">Reference proteome</keyword>